<dbReference type="Gene3D" id="3.30.1220.10">
    <property type="entry name" value="CobW-like, C-terminal domain"/>
    <property type="match status" value="1"/>
</dbReference>
<dbReference type="PANTHER" id="PTHR13748:SF40">
    <property type="entry name" value="OS04G0599700 PROTEIN"/>
    <property type="match status" value="1"/>
</dbReference>
<protein>
    <recommendedName>
        <fullName evidence="13">HTH myb-type domain-containing protein</fullName>
    </recommendedName>
</protein>
<dbReference type="InterPro" id="IPR027417">
    <property type="entry name" value="P-loop_NTPase"/>
</dbReference>
<reference evidence="15" key="1">
    <citation type="journal article" date="2019" name="Gigascience">
        <title>De novo genome assembly of the endangered Acer yangbiense, a plant species with extremely small populations endemic to Yunnan Province, China.</title>
        <authorList>
            <person name="Yang J."/>
            <person name="Wariss H.M."/>
            <person name="Tao L."/>
            <person name="Zhang R."/>
            <person name="Yun Q."/>
            <person name="Hollingsworth P."/>
            <person name="Dao Z."/>
            <person name="Luo G."/>
            <person name="Guo H."/>
            <person name="Ma Y."/>
            <person name="Sun W."/>
        </authorList>
    </citation>
    <scope>NUCLEOTIDE SEQUENCE [LARGE SCALE GENOMIC DNA]</scope>
    <source>
        <strain evidence="15">cv. Malutang</strain>
    </source>
</reference>
<keyword evidence="6" id="KW-0175">Coiled coil</keyword>
<dbReference type="Pfam" id="PF02492">
    <property type="entry name" value="cobW"/>
    <property type="match status" value="1"/>
</dbReference>
<proteinExistence type="inferred from homology"/>
<dbReference type="InterPro" id="IPR051316">
    <property type="entry name" value="Zinc-reg_GTPase_activator"/>
</dbReference>
<comment type="similarity">
    <text evidence="10">Belongs to the SIMIBI class G3E GTPase family. ZNG1 subfamily.</text>
</comment>
<keyword evidence="3" id="KW-0547">Nucleotide-binding</keyword>
<dbReference type="GO" id="GO:0000166">
    <property type="term" value="F:nucleotide binding"/>
    <property type="evidence" value="ECO:0007669"/>
    <property type="project" value="UniProtKB-KW"/>
</dbReference>
<feature type="region of interest" description="Disordered" evidence="12">
    <location>
        <begin position="292"/>
        <end position="317"/>
    </location>
</feature>
<dbReference type="PANTHER" id="PTHR13748">
    <property type="entry name" value="COBW-RELATED"/>
    <property type="match status" value="1"/>
</dbReference>
<dbReference type="FunFam" id="1.10.10.60:FF:000002">
    <property type="entry name" value="Myb family transcription factor"/>
    <property type="match status" value="1"/>
</dbReference>
<dbReference type="OrthoDB" id="551907at2759"/>
<dbReference type="PROSITE" id="PS51294">
    <property type="entry name" value="HTH_MYB"/>
    <property type="match status" value="1"/>
</dbReference>
<keyword evidence="15" id="KW-1185">Reference proteome</keyword>
<dbReference type="InterPro" id="IPR001005">
    <property type="entry name" value="SANT/Myb"/>
</dbReference>
<sequence length="840" mass="94811">MEKRWTRKGLEVLPMHIDLTVNPCKVYGTPRPSSPWFDLIEDLGPDLSNDSGEDEEEGDDAKREEHDEAKDTEDTDDGEEDKEEEEEAVLTLSRYMSSKVTTLLNHILNAQHHKRIAVIENEFGEVDIDGSLVASHSSVSENIVMVNNGCLCCTVRGDLVKMLLELAKKKRDQFDHIVIETTGLAKPAPVIETFCSDDLVSQYVKLDGVVTLVDSKHAMQHLNEVKPRFVVNEAVEQVAYADRIILNKIDLVTETELEKLTEKIKTSEEKKTDVVEETTEFPLTKWVVEEDPAQVEHKQVDHDKGINEERVEQQQQSQVRAQVELSPLQEQDSLVPQQPEQQFQRSIALDKPKRERKKPEKYGFDQDEVNYALNHINAMAPIKLAKYGFVDIDFVLGVGGYDLERIDSEVEIDASHCATHQHQTGHGHHKGHHHHDHVHDSAVSSVTIVSEGTLDLDEKLDHELVIISKKSKWKCPLAQPRASTFSSFASFVDDWLERVIEEKGEDLYRMKGILSVNGSDQRYVFQGVHSTLEGCPGKTWGPDEKKMNKLVFIGRNLDETALRKAFKGTSTSTISRRSMERSFYGYENGVVMTRDPKPRLRWTADLHDRFVEAVTKLGGPHKATPKSVLRLMGLKGLTLYHLKSHLQKYRLGQQSRTQNTHGSTYVQYFSNHSPGTSMNSSRADNEQGEIPIAEIQLQKTLQEQLEVQKRLQMRIEAQGKYLQAILEKAQKSLSMDINKCNGNVDEATRVQLTSFNLALSNLMEDMNEADRKSNMLEVSKANGSDFRNGGIGDGEQDNKDVKLKIGGGGASMHFDLNTKGSYEFIAANGIELEPTMLSYK</sequence>
<dbReference type="InterPro" id="IPR025756">
    <property type="entry name" value="Myb_CC_LHEQLE"/>
</dbReference>
<comment type="subcellular location">
    <subcellularLocation>
        <location evidence="1">Nucleus</location>
    </subcellularLocation>
</comment>
<evidence type="ECO:0000256" key="10">
    <source>
        <dbReference type="ARBA" id="ARBA00034320"/>
    </source>
</evidence>
<evidence type="ECO:0000256" key="5">
    <source>
        <dbReference type="ARBA" id="ARBA00023015"/>
    </source>
</evidence>
<dbReference type="Pfam" id="PF00249">
    <property type="entry name" value="Myb_DNA-binding"/>
    <property type="match status" value="1"/>
</dbReference>
<evidence type="ECO:0000256" key="2">
    <source>
        <dbReference type="ARBA" id="ARBA00006783"/>
    </source>
</evidence>
<evidence type="ECO:0000256" key="7">
    <source>
        <dbReference type="ARBA" id="ARBA00023163"/>
    </source>
</evidence>
<gene>
    <name evidence="14" type="ORF">EZV62_019501</name>
</gene>
<evidence type="ECO:0000259" key="13">
    <source>
        <dbReference type="PROSITE" id="PS51294"/>
    </source>
</evidence>
<feature type="compositionally biased region" description="Acidic residues" evidence="12">
    <location>
        <begin position="70"/>
        <end position="88"/>
    </location>
</feature>
<dbReference type="Gene3D" id="1.10.10.60">
    <property type="entry name" value="Homeodomain-like"/>
    <property type="match status" value="1"/>
</dbReference>
<dbReference type="InterPro" id="IPR017930">
    <property type="entry name" value="Myb_dom"/>
</dbReference>
<evidence type="ECO:0000256" key="4">
    <source>
        <dbReference type="ARBA" id="ARBA00022801"/>
    </source>
</evidence>
<dbReference type="AlphaFoldDB" id="A0A5C7HCG0"/>
<evidence type="ECO:0000256" key="12">
    <source>
        <dbReference type="SAM" id="MobiDB-lite"/>
    </source>
</evidence>
<keyword evidence="7" id="KW-0804">Transcription</keyword>
<dbReference type="SUPFAM" id="SSF52540">
    <property type="entry name" value="P-loop containing nucleoside triphosphate hydrolases"/>
    <property type="match status" value="1"/>
</dbReference>
<dbReference type="Proteomes" id="UP000323000">
    <property type="component" value="Chromosome 9"/>
</dbReference>
<keyword evidence="9" id="KW-0539">Nucleus</keyword>
<dbReference type="InterPro" id="IPR011629">
    <property type="entry name" value="CobW-like_C"/>
</dbReference>
<evidence type="ECO:0000256" key="6">
    <source>
        <dbReference type="ARBA" id="ARBA00023054"/>
    </source>
</evidence>
<comment type="catalytic activity">
    <reaction evidence="11">
        <text>GTP + H2O = GDP + phosphate + H(+)</text>
        <dbReference type="Rhea" id="RHEA:19669"/>
        <dbReference type="ChEBI" id="CHEBI:15377"/>
        <dbReference type="ChEBI" id="CHEBI:15378"/>
        <dbReference type="ChEBI" id="CHEBI:37565"/>
        <dbReference type="ChEBI" id="CHEBI:43474"/>
        <dbReference type="ChEBI" id="CHEBI:58189"/>
    </reaction>
    <physiologicalReaction direction="left-to-right" evidence="11">
        <dbReference type="Rhea" id="RHEA:19670"/>
    </physiologicalReaction>
</comment>
<dbReference type="SUPFAM" id="SSF90002">
    <property type="entry name" value="Hypothetical protein YjiA, C-terminal domain"/>
    <property type="match status" value="1"/>
</dbReference>
<feature type="compositionally biased region" description="Basic and acidic residues" evidence="12">
    <location>
        <begin position="348"/>
        <end position="362"/>
    </location>
</feature>
<dbReference type="InterPro" id="IPR009057">
    <property type="entry name" value="Homeodomain-like_sf"/>
</dbReference>
<feature type="region of interest" description="Disordered" evidence="12">
    <location>
        <begin position="330"/>
        <end position="362"/>
    </location>
</feature>
<dbReference type="EMBL" id="VAHF01000009">
    <property type="protein sequence ID" value="TXG54245.1"/>
    <property type="molecule type" value="Genomic_DNA"/>
</dbReference>
<dbReference type="InterPro" id="IPR036627">
    <property type="entry name" value="CobW-likC_sf"/>
</dbReference>
<evidence type="ECO:0000256" key="11">
    <source>
        <dbReference type="ARBA" id="ARBA00049117"/>
    </source>
</evidence>
<dbReference type="InterPro" id="IPR006447">
    <property type="entry name" value="Myb_dom_plants"/>
</dbReference>
<dbReference type="NCBIfam" id="TIGR01557">
    <property type="entry name" value="myb_SHAQKYF"/>
    <property type="match status" value="1"/>
</dbReference>
<feature type="domain" description="HTH myb-type" evidence="13">
    <location>
        <begin position="594"/>
        <end position="654"/>
    </location>
</feature>
<dbReference type="CDD" id="cd03112">
    <property type="entry name" value="CobW-like"/>
    <property type="match status" value="1"/>
</dbReference>
<comment type="similarity">
    <text evidence="2">Belongs to the MYB-CC family.</text>
</comment>
<evidence type="ECO:0000256" key="9">
    <source>
        <dbReference type="ARBA" id="ARBA00023242"/>
    </source>
</evidence>
<feature type="compositionally biased region" description="Basic and acidic residues" evidence="12">
    <location>
        <begin position="60"/>
        <end position="69"/>
    </location>
</feature>
<dbReference type="Pfam" id="PF14379">
    <property type="entry name" value="Myb_CC_LHEQLE"/>
    <property type="match status" value="1"/>
</dbReference>
<keyword evidence="8" id="KW-0143">Chaperone</keyword>
<feature type="region of interest" description="Disordered" evidence="12">
    <location>
        <begin position="32"/>
        <end position="88"/>
    </location>
</feature>
<feature type="compositionally biased region" description="Polar residues" evidence="12">
    <location>
        <begin position="330"/>
        <end position="345"/>
    </location>
</feature>
<dbReference type="GO" id="GO:0005634">
    <property type="term" value="C:nucleus"/>
    <property type="evidence" value="ECO:0007669"/>
    <property type="project" value="UniProtKB-SubCell"/>
</dbReference>
<dbReference type="GO" id="GO:0016787">
    <property type="term" value="F:hydrolase activity"/>
    <property type="evidence" value="ECO:0007669"/>
    <property type="project" value="UniProtKB-KW"/>
</dbReference>
<evidence type="ECO:0000256" key="3">
    <source>
        <dbReference type="ARBA" id="ARBA00022741"/>
    </source>
</evidence>
<name>A0A5C7HCG0_9ROSI</name>
<dbReference type="SUPFAM" id="SSF46689">
    <property type="entry name" value="Homeodomain-like"/>
    <property type="match status" value="1"/>
</dbReference>
<keyword evidence="4" id="KW-0378">Hydrolase</keyword>
<feature type="compositionally biased region" description="Basic and acidic residues" evidence="12">
    <location>
        <begin position="294"/>
        <end position="312"/>
    </location>
</feature>
<dbReference type="Pfam" id="PF07683">
    <property type="entry name" value="CobW_C"/>
    <property type="match status" value="1"/>
</dbReference>
<organism evidence="14 15">
    <name type="scientific">Acer yangbiense</name>
    <dbReference type="NCBI Taxonomy" id="1000413"/>
    <lineage>
        <taxon>Eukaryota</taxon>
        <taxon>Viridiplantae</taxon>
        <taxon>Streptophyta</taxon>
        <taxon>Embryophyta</taxon>
        <taxon>Tracheophyta</taxon>
        <taxon>Spermatophyta</taxon>
        <taxon>Magnoliopsida</taxon>
        <taxon>eudicotyledons</taxon>
        <taxon>Gunneridae</taxon>
        <taxon>Pentapetalae</taxon>
        <taxon>rosids</taxon>
        <taxon>malvids</taxon>
        <taxon>Sapindales</taxon>
        <taxon>Sapindaceae</taxon>
        <taxon>Hippocastanoideae</taxon>
        <taxon>Acereae</taxon>
        <taxon>Acer</taxon>
    </lineage>
</organism>
<accession>A0A5C7HCG0</accession>
<dbReference type="Gene3D" id="3.40.50.300">
    <property type="entry name" value="P-loop containing nucleotide triphosphate hydrolases"/>
    <property type="match status" value="1"/>
</dbReference>
<evidence type="ECO:0000313" key="15">
    <source>
        <dbReference type="Proteomes" id="UP000323000"/>
    </source>
</evidence>
<comment type="caution">
    <text evidence="14">The sequence shown here is derived from an EMBL/GenBank/DDBJ whole genome shotgun (WGS) entry which is preliminary data.</text>
</comment>
<dbReference type="GO" id="GO:0003677">
    <property type="term" value="F:DNA binding"/>
    <property type="evidence" value="ECO:0007669"/>
    <property type="project" value="InterPro"/>
</dbReference>
<evidence type="ECO:0000256" key="1">
    <source>
        <dbReference type="ARBA" id="ARBA00004123"/>
    </source>
</evidence>
<dbReference type="GO" id="GO:0005737">
    <property type="term" value="C:cytoplasm"/>
    <property type="evidence" value="ECO:0007669"/>
    <property type="project" value="TreeGrafter"/>
</dbReference>
<evidence type="ECO:0000256" key="8">
    <source>
        <dbReference type="ARBA" id="ARBA00023186"/>
    </source>
</evidence>
<dbReference type="InterPro" id="IPR003495">
    <property type="entry name" value="CobW/HypB/UreG_nucleotide-bd"/>
</dbReference>
<evidence type="ECO:0000313" key="14">
    <source>
        <dbReference type="EMBL" id="TXG54245.1"/>
    </source>
</evidence>
<keyword evidence="5" id="KW-0805">Transcription regulation</keyword>